<organism evidence="6 7">
    <name type="scientific">Sulfitobacter porphyrae</name>
    <dbReference type="NCBI Taxonomy" id="1246864"/>
    <lineage>
        <taxon>Bacteria</taxon>
        <taxon>Pseudomonadati</taxon>
        <taxon>Pseudomonadota</taxon>
        <taxon>Alphaproteobacteria</taxon>
        <taxon>Rhodobacterales</taxon>
        <taxon>Roseobacteraceae</taxon>
        <taxon>Sulfitobacter</taxon>
    </lineage>
</organism>
<dbReference type="InterPro" id="IPR009057">
    <property type="entry name" value="Homeodomain-like_sf"/>
</dbReference>
<evidence type="ECO:0000256" key="2">
    <source>
        <dbReference type="ARBA" id="ARBA00023125"/>
    </source>
</evidence>
<gene>
    <name evidence="6" type="ORF">ACFQFQ_27330</name>
</gene>
<evidence type="ECO:0000313" key="7">
    <source>
        <dbReference type="Proteomes" id="UP001596353"/>
    </source>
</evidence>
<dbReference type="PRINTS" id="PR00455">
    <property type="entry name" value="HTHTETR"/>
</dbReference>
<dbReference type="EMBL" id="JBHSWG010000004">
    <property type="protein sequence ID" value="MFC6762403.1"/>
    <property type="molecule type" value="Genomic_DNA"/>
</dbReference>
<dbReference type="InterPro" id="IPR050109">
    <property type="entry name" value="HTH-type_TetR-like_transc_reg"/>
</dbReference>
<feature type="domain" description="HTH tetR-type" evidence="5">
    <location>
        <begin position="14"/>
        <end position="74"/>
    </location>
</feature>
<keyword evidence="3" id="KW-0804">Transcription</keyword>
<dbReference type="InterPro" id="IPR001647">
    <property type="entry name" value="HTH_TetR"/>
</dbReference>
<keyword evidence="2 4" id="KW-0238">DNA-binding</keyword>
<evidence type="ECO:0000256" key="1">
    <source>
        <dbReference type="ARBA" id="ARBA00023015"/>
    </source>
</evidence>
<feature type="DNA-binding region" description="H-T-H motif" evidence="4">
    <location>
        <begin position="37"/>
        <end position="56"/>
    </location>
</feature>
<dbReference type="SUPFAM" id="SSF46689">
    <property type="entry name" value="Homeodomain-like"/>
    <property type="match status" value="1"/>
</dbReference>
<evidence type="ECO:0000259" key="5">
    <source>
        <dbReference type="PROSITE" id="PS50977"/>
    </source>
</evidence>
<evidence type="ECO:0000256" key="4">
    <source>
        <dbReference type="PROSITE-ProRule" id="PRU00335"/>
    </source>
</evidence>
<dbReference type="Pfam" id="PF00440">
    <property type="entry name" value="TetR_N"/>
    <property type="match status" value="1"/>
</dbReference>
<accession>A0ABW2BAH6</accession>
<dbReference type="Gene3D" id="1.10.357.10">
    <property type="entry name" value="Tetracycline Repressor, domain 2"/>
    <property type="match status" value="1"/>
</dbReference>
<dbReference type="PANTHER" id="PTHR30055">
    <property type="entry name" value="HTH-TYPE TRANSCRIPTIONAL REGULATOR RUTR"/>
    <property type="match status" value="1"/>
</dbReference>
<name>A0ABW2BAH6_9RHOB</name>
<keyword evidence="7" id="KW-1185">Reference proteome</keyword>
<evidence type="ECO:0000313" key="6">
    <source>
        <dbReference type="EMBL" id="MFC6762403.1"/>
    </source>
</evidence>
<protein>
    <submittedName>
        <fullName evidence="6">TetR/AcrR family transcriptional regulator</fullName>
    </submittedName>
</protein>
<dbReference type="PANTHER" id="PTHR30055:SF234">
    <property type="entry name" value="HTH-TYPE TRANSCRIPTIONAL REGULATOR BETI"/>
    <property type="match status" value="1"/>
</dbReference>
<proteinExistence type="predicted"/>
<sequence length="210" mass="22959">MPDQRRRPTQARSQATVAAILDAATRILRRGGTQALTTNRVAELAGVGIGSLYGYFQNKADILDALAEGILEADELAVHELLNAAEPDIVGRLVQLLVRRHRTDRVVRRIVLSHHAARGQLPAHQDRAMQMIRLVSEHPAVRSQLSGLDPATTFVAAYSILGVCRALTSLEADASDVQEVEVRLADQIRLTLQGGGQRRPAEMQPRTKAE</sequence>
<dbReference type="PROSITE" id="PS50977">
    <property type="entry name" value="HTH_TETR_2"/>
    <property type="match status" value="1"/>
</dbReference>
<evidence type="ECO:0000256" key="3">
    <source>
        <dbReference type="ARBA" id="ARBA00023163"/>
    </source>
</evidence>
<keyword evidence="1" id="KW-0805">Transcription regulation</keyword>
<dbReference type="Proteomes" id="UP001596353">
    <property type="component" value="Unassembled WGS sequence"/>
</dbReference>
<comment type="caution">
    <text evidence="6">The sequence shown here is derived from an EMBL/GenBank/DDBJ whole genome shotgun (WGS) entry which is preliminary data.</text>
</comment>
<reference evidence="7" key="1">
    <citation type="journal article" date="2019" name="Int. J. Syst. Evol. Microbiol.">
        <title>The Global Catalogue of Microorganisms (GCM) 10K type strain sequencing project: providing services to taxonomists for standard genome sequencing and annotation.</title>
        <authorList>
            <consortium name="The Broad Institute Genomics Platform"/>
            <consortium name="The Broad Institute Genome Sequencing Center for Infectious Disease"/>
            <person name="Wu L."/>
            <person name="Ma J."/>
        </authorList>
    </citation>
    <scope>NUCLEOTIDE SEQUENCE [LARGE SCALE GENOMIC DNA]</scope>
    <source>
        <strain evidence="7">CCUG 66188</strain>
    </source>
</reference>